<reference evidence="1 2" key="1">
    <citation type="submission" date="2014-04" db="EMBL/GenBank/DDBJ databases">
        <authorList>
            <consortium name="DOE Joint Genome Institute"/>
            <person name="Kuo A."/>
            <person name="Kohler A."/>
            <person name="Costa M.D."/>
            <person name="Nagy L.G."/>
            <person name="Floudas D."/>
            <person name="Copeland A."/>
            <person name="Barry K.W."/>
            <person name="Cichocki N."/>
            <person name="Veneault-Fourrey C."/>
            <person name="LaButti K."/>
            <person name="Lindquist E.A."/>
            <person name="Lipzen A."/>
            <person name="Lundell T."/>
            <person name="Morin E."/>
            <person name="Murat C."/>
            <person name="Sun H."/>
            <person name="Tunlid A."/>
            <person name="Henrissat B."/>
            <person name="Grigoriev I.V."/>
            <person name="Hibbett D.S."/>
            <person name="Martin F."/>
            <person name="Nordberg H.P."/>
            <person name="Cantor M.N."/>
            <person name="Hua S.X."/>
        </authorList>
    </citation>
    <scope>NUCLEOTIDE SEQUENCE [LARGE SCALE GENOMIC DNA]</scope>
    <source>
        <strain evidence="1 2">441</strain>
    </source>
</reference>
<accession>A0A0C9Z2Z5</accession>
<dbReference type="EMBL" id="KN833847">
    <property type="protein sequence ID" value="KIK16792.1"/>
    <property type="molecule type" value="Genomic_DNA"/>
</dbReference>
<gene>
    <name evidence="1" type="ORF">PISMIDRAFT_251441</name>
</gene>
<sequence>MCNLLRRASVCCLQVAAVKRSSECLAVFCDDFEEQQDQTESTRQPRHWTTTTTTATVTDWSGMELVVGRLANGWGEVLFFCSTPIII</sequence>
<name>A0A0C9Z2Z5_9AGAM</name>
<evidence type="ECO:0000313" key="1">
    <source>
        <dbReference type="EMBL" id="KIK16792.1"/>
    </source>
</evidence>
<dbReference type="Proteomes" id="UP000054018">
    <property type="component" value="Unassembled WGS sequence"/>
</dbReference>
<protein>
    <submittedName>
        <fullName evidence="1">Uncharacterized protein</fullName>
    </submittedName>
</protein>
<keyword evidence="2" id="KW-1185">Reference proteome</keyword>
<proteinExistence type="predicted"/>
<dbReference type="HOGENOM" id="CLU_2484160_0_0_1"/>
<organism evidence="1 2">
    <name type="scientific">Pisolithus microcarpus 441</name>
    <dbReference type="NCBI Taxonomy" id="765257"/>
    <lineage>
        <taxon>Eukaryota</taxon>
        <taxon>Fungi</taxon>
        <taxon>Dikarya</taxon>
        <taxon>Basidiomycota</taxon>
        <taxon>Agaricomycotina</taxon>
        <taxon>Agaricomycetes</taxon>
        <taxon>Agaricomycetidae</taxon>
        <taxon>Boletales</taxon>
        <taxon>Sclerodermatineae</taxon>
        <taxon>Pisolithaceae</taxon>
        <taxon>Pisolithus</taxon>
    </lineage>
</organism>
<dbReference type="AlphaFoldDB" id="A0A0C9Z2Z5"/>
<evidence type="ECO:0000313" key="2">
    <source>
        <dbReference type="Proteomes" id="UP000054018"/>
    </source>
</evidence>
<reference evidence="2" key="2">
    <citation type="submission" date="2015-01" db="EMBL/GenBank/DDBJ databases">
        <title>Evolutionary Origins and Diversification of the Mycorrhizal Mutualists.</title>
        <authorList>
            <consortium name="DOE Joint Genome Institute"/>
            <consortium name="Mycorrhizal Genomics Consortium"/>
            <person name="Kohler A."/>
            <person name="Kuo A."/>
            <person name="Nagy L.G."/>
            <person name="Floudas D."/>
            <person name="Copeland A."/>
            <person name="Barry K.W."/>
            <person name="Cichocki N."/>
            <person name="Veneault-Fourrey C."/>
            <person name="LaButti K."/>
            <person name="Lindquist E.A."/>
            <person name="Lipzen A."/>
            <person name="Lundell T."/>
            <person name="Morin E."/>
            <person name="Murat C."/>
            <person name="Riley R."/>
            <person name="Ohm R."/>
            <person name="Sun H."/>
            <person name="Tunlid A."/>
            <person name="Henrissat B."/>
            <person name="Grigoriev I.V."/>
            <person name="Hibbett D.S."/>
            <person name="Martin F."/>
        </authorList>
    </citation>
    <scope>NUCLEOTIDE SEQUENCE [LARGE SCALE GENOMIC DNA]</scope>
    <source>
        <strain evidence="2">441</strain>
    </source>
</reference>